<dbReference type="EMBL" id="CAHIKZ030000002">
    <property type="protein sequence ID" value="CAE1138276.1"/>
    <property type="molecule type" value="Genomic_DNA"/>
</dbReference>
<feature type="compositionally biased region" description="Low complexity" evidence="1">
    <location>
        <begin position="112"/>
        <end position="123"/>
    </location>
</feature>
<dbReference type="AlphaFoldDB" id="A0A812AIV8"/>
<gene>
    <name evidence="2" type="ORF">SPHA_226</name>
</gene>
<sequence length="303" mass="34526">MSINWLVEKVIIYYKTTEVADPILGAHNDAELYELQWWCRKFHCLIGLVILIFASWHYSDINAENNVLLKQIQDFLFNARYRRRVSAVDHLSPEQSQQKEPDIQNGNSSTGYESDSSVSSHTSYVNESSDATYTLNDADSVSTISSHSSWMSLRQELCELDEEAAENEANRLSSPSTSRSNQIYSSTPLRRAPVHMARSADHRYNLRPRTTNNSFNSTKSLTLIDSGIFFLDKVCRRTFHGTACVILTVTGRKSNLIVYSLNSHLASLNFVQHFRTPHHFLPSFVYTGPSLIFFFFFPVNCAS</sequence>
<evidence type="ECO:0000256" key="1">
    <source>
        <dbReference type="SAM" id="MobiDB-lite"/>
    </source>
</evidence>
<accession>A0A812AIV8</accession>
<protein>
    <submittedName>
        <fullName evidence="2">Uncharacterized protein</fullName>
    </submittedName>
</protein>
<comment type="caution">
    <text evidence="2">The sequence shown here is derived from an EMBL/GenBank/DDBJ whole genome shotgun (WGS) entry which is preliminary data.</text>
</comment>
<feature type="compositionally biased region" description="Polar residues" evidence="1">
    <location>
        <begin position="171"/>
        <end position="188"/>
    </location>
</feature>
<evidence type="ECO:0000313" key="3">
    <source>
        <dbReference type="Proteomes" id="UP000597762"/>
    </source>
</evidence>
<name>A0A812AIV8_ACAPH</name>
<dbReference type="Proteomes" id="UP000597762">
    <property type="component" value="Unassembled WGS sequence"/>
</dbReference>
<organism evidence="2 3">
    <name type="scientific">Acanthosepion pharaonis</name>
    <name type="common">Pharaoh cuttlefish</name>
    <name type="synonym">Sepia pharaonis</name>
    <dbReference type="NCBI Taxonomy" id="158019"/>
    <lineage>
        <taxon>Eukaryota</taxon>
        <taxon>Metazoa</taxon>
        <taxon>Spiralia</taxon>
        <taxon>Lophotrochozoa</taxon>
        <taxon>Mollusca</taxon>
        <taxon>Cephalopoda</taxon>
        <taxon>Coleoidea</taxon>
        <taxon>Decapodiformes</taxon>
        <taxon>Sepiida</taxon>
        <taxon>Sepiina</taxon>
        <taxon>Sepiidae</taxon>
        <taxon>Acanthosepion</taxon>
    </lineage>
</organism>
<feature type="region of interest" description="Disordered" evidence="1">
    <location>
        <begin position="89"/>
        <end position="123"/>
    </location>
</feature>
<reference evidence="2" key="1">
    <citation type="submission" date="2021-01" db="EMBL/GenBank/DDBJ databases">
        <authorList>
            <person name="Li R."/>
            <person name="Bekaert M."/>
        </authorList>
    </citation>
    <scope>NUCLEOTIDE SEQUENCE</scope>
    <source>
        <strain evidence="2">Farmed</strain>
    </source>
</reference>
<proteinExistence type="predicted"/>
<feature type="region of interest" description="Disordered" evidence="1">
    <location>
        <begin position="164"/>
        <end position="201"/>
    </location>
</feature>
<keyword evidence="3" id="KW-1185">Reference proteome</keyword>
<evidence type="ECO:0000313" key="2">
    <source>
        <dbReference type="EMBL" id="CAE1138276.1"/>
    </source>
</evidence>